<dbReference type="GO" id="GO:0005509">
    <property type="term" value="F:calcium ion binding"/>
    <property type="evidence" value="ECO:0007669"/>
    <property type="project" value="InterPro"/>
</dbReference>
<feature type="region of interest" description="Disordered" evidence="2">
    <location>
        <begin position="1"/>
        <end position="21"/>
    </location>
</feature>
<feature type="compositionally biased region" description="Low complexity" evidence="2">
    <location>
        <begin position="1"/>
        <end position="17"/>
    </location>
</feature>
<dbReference type="Proteomes" id="UP000678499">
    <property type="component" value="Unassembled WGS sequence"/>
</dbReference>
<dbReference type="EMBL" id="CAJPEX010005250">
    <property type="protein sequence ID" value="CAG0923496.1"/>
    <property type="molecule type" value="Genomic_DNA"/>
</dbReference>
<dbReference type="InterPro" id="IPR011992">
    <property type="entry name" value="EF-hand-dom_pair"/>
</dbReference>
<dbReference type="InterPro" id="IPR018247">
    <property type="entry name" value="EF_Hand_1_Ca_BS"/>
</dbReference>
<dbReference type="PROSITE" id="PS50222">
    <property type="entry name" value="EF_HAND_2"/>
    <property type="match status" value="1"/>
</dbReference>
<dbReference type="Pfam" id="PF13499">
    <property type="entry name" value="EF-hand_7"/>
    <property type="match status" value="1"/>
</dbReference>
<dbReference type="InterPro" id="IPR002048">
    <property type="entry name" value="EF_hand_dom"/>
</dbReference>
<keyword evidence="5" id="KW-1185">Reference proteome</keyword>
<dbReference type="SUPFAM" id="SSF47473">
    <property type="entry name" value="EF-hand"/>
    <property type="match status" value="1"/>
</dbReference>
<evidence type="ECO:0000313" key="4">
    <source>
        <dbReference type="EMBL" id="CAD7283344.1"/>
    </source>
</evidence>
<dbReference type="AlphaFoldDB" id="A0A7R9C025"/>
<dbReference type="Gene3D" id="1.10.238.10">
    <property type="entry name" value="EF-hand"/>
    <property type="match status" value="1"/>
</dbReference>
<protein>
    <recommendedName>
        <fullName evidence="3">EF-hand domain-containing protein</fullName>
    </recommendedName>
</protein>
<keyword evidence="1" id="KW-0106">Calcium</keyword>
<evidence type="ECO:0000259" key="3">
    <source>
        <dbReference type="PROSITE" id="PS50222"/>
    </source>
</evidence>
<evidence type="ECO:0000313" key="5">
    <source>
        <dbReference type="Proteomes" id="UP000678499"/>
    </source>
</evidence>
<gene>
    <name evidence="4" type="ORF">NMOB1V02_LOCUS10960</name>
</gene>
<evidence type="ECO:0000256" key="1">
    <source>
        <dbReference type="ARBA" id="ARBA00022837"/>
    </source>
</evidence>
<name>A0A7R9C025_9CRUS</name>
<organism evidence="4">
    <name type="scientific">Notodromas monacha</name>
    <dbReference type="NCBI Taxonomy" id="399045"/>
    <lineage>
        <taxon>Eukaryota</taxon>
        <taxon>Metazoa</taxon>
        <taxon>Ecdysozoa</taxon>
        <taxon>Arthropoda</taxon>
        <taxon>Crustacea</taxon>
        <taxon>Oligostraca</taxon>
        <taxon>Ostracoda</taxon>
        <taxon>Podocopa</taxon>
        <taxon>Podocopida</taxon>
        <taxon>Cypridocopina</taxon>
        <taxon>Cypridoidea</taxon>
        <taxon>Cyprididae</taxon>
        <taxon>Notodromas</taxon>
    </lineage>
</organism>
<dbReference type="PROSITE" id="PS00018">
    <property type="entry name" value="EF_HAND_1"/>
    <property type="match status" value="1"/>
</dbReference>
<feature type="domain" description="EF-hand" evidence="3">
    <location>
        <begin position="84"/>
        <end position="119"/>
    </location>
</feature>
<reference evidence="4" key="1">
    <citation type="submission" date="2020-11" db="EMBL/GenBank/DDBJ databases">
        <authorList>
            <person name="Tran Van P."/>
        </authorList>
    </citation>
    <scope>NUCLEOTIDE SEQUENCE</scope>
</reference>
<dbReference type="EMBL" id="OA887287">
    <property type="protein sequence ID" value="CAD7283344.1"/>
    <property type="molecule type" value="Genomic_DNA"/>
</dbReference>
<evidence type="ECO:0000256" key="2">
    <source>
        <dbReference type="SAM" id="MobiDB-lite"/>
    </source>
</evidence>
<proteinExistence type="predicted"/>
<sequence length="209" mass="23013">MLARVSSSESSMSLAPSGGRHHVKELPQPYYLAKLAKRTGLPIETLDTYHRAFIAATDGGGRRDGTLDEMQFRRAFRALPDTNVSPEVTTALFRAVDTNADGHVDFTDFVYAICVHGADLLLDKAAWVLKLLEEKGEAAVQAVHVRRAVQSLALTLQYSVQSTLEEATEEAMSVFKTVSGARRTAREHEDTQVFNIPLLIAFLDHSSKV</sequence>
<accession>A0A7R9C025</accession>